<dbReference type="InterPro" id="IPR001173">
    <property type="entry name" value="Glyco_trans_2-like"/>
</dbReference>
<proteinExistence type="predicted"/>
<feature type="domain" description="Glycosyltransferase 2-like" evidence="1">
    <location>
        <begin position="8"/>
        <end position="135"/>
    </location>
</feature>
<organism evidence="2 3">
    <name type="scientific">Inquilinus limosus</name>
    <dbReference type="NCBI Taxonomy" id="171674"/>
    <lineage>
        <taxon>Bacteria</taxon>
        <taxon>Pseudomonadati</taxon>
        <taxon>Pseudomonadota</taxon>
        <taxon>Alphaproteobacteria</taxon>
        <taxon>Rhodospirillales</taxon>
        <taxon>Rhodospirillaceae</taxon>
        <taxon>Inquilinus</taxon>
    </lineage>
</organism>
<dbReference type="PANTHER" id="PTHR43685">
    <property type="entry name" value="GLYCOSYLTRANSFERASE"/>
    <property type="match status" value="1"/>
</dbReference>
<dbReference type="SUPFAM" id="SSF53448">
    <property type="entry name" value="Nucleotide-diphospho-sugar transferases"/>
    <property type="match status" value="1"/>
</dbReference>
<evidence type="ECO:0000313" key="2">
    <source>
        <dbReference type="EMBL" id="OWJ64998.1"/>
    </source>
</evidence>
<reference evidence="3" key="1">
    <citation type="submission" date="2017-05" db="EMBL/GenBank/DDBJ databases">
        <authorList>
            <person name="Macchi M."/>
            <person name="Festa S."/>
            <person name="Coppotelli B.M."/>
            <person name="Morelli I.S."/>
        </authorList>
    </citation>
    <scope>NUCLEOTIDE SEQUENCE [LARGE SCALE GENOMIC DNA]</scope>
    <source>
        <strain evidence="3">I</strain>
    </source>
</reference>
<dbReference type="AlphaFoldDB" id="A0A211ZI87"/>
<dbReference type="OrthoDB" id="6383742at2"/>
<dbReference type="Pfam" id="PF00535">
    <property type="entry name" value="Glycos_transf_2"/>
    <property type="match status" value="1"/>
</dbReference>
<dbReference type="STRING" id="1122125.GCA_000423185_05037"/>
<name>A0A211ZI87_9PROT</name>
<dbReference type="InterPro" id="IPR050834">
    <property type="entry name" value="Glycosyltransf_2"/>
</dbReference>
<protein>
    <recommendedName>
        <fullName evidence="1">Glycosyltransferase 2-like domain-containing protein</fullName>
    </recommendedName>
</protein>
<accession>A0A211ZI87</accession>
<evidence type="ECO:0000313" key="3">
    <source>
        <dbReference type="Proteomes" id="UP000196655"/>
    </source>
</evidence>
<dbReference type="EMBL" id="NHON01000045">
    <property type="protein sequence ID" value="OWJ64998.1"/>
    <property type="molecule type" value="Genomic_DNA"/>
</dbReference>
<dbReference type="Gene3D" id="3.90.550.10">
    <property type="entry name" value="Spore Coat Polysaccharide Biosynthesis Protein SpsA, Chain A"/>
    <property type="match status" value="1"/>
</dbReference>
<dbReference type="Proteomes" id="UP000196655">
    <property type="component" value="Unassembled WGS sequence"/>
</dbReference>
<sequence>MPNPPRLSVVIPCYNVEAYVREAIDSVVHQSSPADEIVIVDDGSTDSTGRLVEELYGQLGNVRIIHTENQGLGAARNVGTAAATGDFIYYFDSDDILADGLFADFRATLEAHPDLDLFCFSGQSFLDGQNQDGSHALIDYRQRTEGRFPSGEDLLNFQVGRKNYLPTSWLYIHRRAVSDRHGLEFLSIFHEDEEHTPRLFVRCGPAFVRDKAYFQRRLRANSIMTRRKSERHIYGYFCAARTLEAMLRTEGLKPETYGSLRRLVVRVLTNAMIAIRTSGLALNDPALAAFPATVRRYAAGSPQLFLLTFCYPAFVAAKAAKGALRSAGAIR</sequence>
<comment type="caution">
    <text evidence="2">The sequence shown here is derived from an EMBL/GenBank/DDBJ whole genome shotgun (WGS) entry which is preliminary data.</text>
</comment>
<dbReference type="RefSeq" id="WP_088153113.1">
    <property type="nucleotide sequence ID" value="NZ_NHON01000045.1"/>
</dbReference>
<dbReference type="CDD" id="cd00761">
    <property type="entry name" value="Glyco_tranf_GTA_type"/>
    <property type="match status" value="1"/>
</dbReference>
<gene>
    <name evidence="2" type="ORF">BWR60_21760</name>
</gene>
<evidence type="ECO:0000259" key="1">
    <source>
        <dbReference type="Pfam" id="PF00535"/>
    </source>
</evidence>
<keyword evidence="3" id="KW-1185">Reference proteome</keyword>
<dbReference type="InterPro" id="IPR029044">
    <property type="entry name" value="Nucleotide-diphossugar_trans"/>
</dbReference>
<dbReference type="PANTHER" id="PTHR43685:SF2">
    <property type="entry name" value="GLYCOSYLTRANSFERASE 2-LIKE DOMAIN-CONTAINING PROTEIN"/>
    <property type="match status" value="1"/>
</dbReference>